<sequence length="144" mass="16982">MLGKHLPREGDDFIRKNPMKSQQIINKYEAQPLRFFAVKVDYLSNLIDSIQKGLWQDSQHRSILQELGKVKSVEDYFIDPFSQLLLFKYWVVVANDPTIQFSIIQNCYNSPLARYPGQEKTLKRFKKDFHSSRRTMFHPVNSAQ</sequence>
<reference evidence="1" key="1">
    <citation type="submission" date="2021-03" db="EMBL/GenBank/DDBJ databases">
        <title>Draft genome sequence of rust myrtle Austropuccinia psidii MF-1, a brazilian biotype.</title>
        <authorList>
            <person name="Quecine M.C."/>
            <person name="Pachon D.M.R."/>
            <person name="Bonatelli M.L."/>
            <person name="Correr F.H."/>
            <person name="Franceschini L.M."/>
            <person name="Leite T.F."/>
            <person name="Margarido G.R.A."/>
            <person name="Almeida C.A."/>
            <person name="Ferrarezi J.A."/>
            <person name="Labate C.A."/>
        </authorList>
    </citation>
    <scope>NUCLEOTIDE SEQUENCE</scope>
    <source>
        <strain evidence="1">MF-1</strain>
    </source>
</reference>
<dbReference type="OrthoDB" id="3015916at2759"/>
<dbReference type="Proteomes" id="UP000765509">
    <property type="component" value="Unassembled WGS sequence"/>
</dbReference>
<name>A0A9Q3DRN4_9BASI</name>
<keyword evidence="2" id="KW-1185">Reference proteome</keyword>
<dbReference type="AlphaFoldDB" id="A0A9Q3DRN4"/>
<accession>A0A9Q3DRN4</accession>
<proteinExistence type="predicted"/>
<protein>
    <submittedName>
        <fullName evidence="1">Uncharacterized protein</fullName>
    </submittedName>
</protein>
<comment type="caution">
    <text evidence="1">The sequence shown here is derived from an EMBL/GenBank/DDBJ whole genome shotgun (WGS) entry which is preliminary data.</text>
</comment>
<dbReference type="EMBL" id="AVOT02020084">
    <property type="protein sequence ID" value="MBW0508049.1"/>
    <property type="molecule type" value="Genomic_DNA"/>
</dbReference>
<evidence type="ECO:0000313" key="1">
    <source>
        <dbReference type="EMBL" id="MBW0508049.1"/>
    </source>
</evidence>
<gene>
    <name evidence="1" type="ORF">O181_047764</name>
</gene>
<organism evidence="1 2">
    <name type="scientific">Austropuccinia psidii MF-1</name>
    <dbReference type="NCBI Taxonomy" id="1389203"/>
    <lineage>
        <taxon>Eukaryota</taxon>
        <taxon>Fungi</taxon>
        <taxon>Dikarya</taxon>
        <taxon>Basidiomycota</taxon>
        <taxon>Pucciniomycotina</taxon>
        <taxon>Pucciniomycetes</taxon>
        <taxon>Pucciniales</taxon>
        <taxon>Sphaerophragmiaceae</taxon>
        <taxon>Austropuccinia</taxon>
    </lineage>
</organism>
<evidence type="ECO:0000313" key="2">
    <source>
        <dbReference type="Proteomes" id="UP000765509"/>
    </source>
</evidence>